<evidence type="ECO:0000256" key="7">
    <source>
        <dbReference type="ARBA" id="ARBA00022670"/>
    </source>
</evidence>
<dbReference type="Pfam" id="PF18962">
    <property type="entry name" value="Por_Secre_tail"/>
    <property type="match status" value="1"/>
</dbReference>
<name>A0ABV8QS07_9BACT</name>
<comment type="cofactor">
    <cofactor evidence="2">
        <name>Zn(2+)</name>
        <dbReference type="ChEBI" id="CHEBI:29105"/>
    </cofactor>
</comment>
<comment type="catalytic activity">
    <reaction evidence="1">
        <text>Release of an N-terminal amino acid, Xaa-|-Yaa- from a peptide, amide or arylamide. Xaa is preferably Ala, but may be most amino acids including Pro (slow action). When a terminal hydrophobic residue is followed by a prolyl residue, the two may be released as an intact Xaa-Pro dipeptide.</text>
        <dbReference type="EC" id="3.4.11.2"/>
    </reaction>
</comment>
<evidence type="ECO:0000256" key="2">
    <source>
        <dbReference type="ARBA" id="ARBA00001947"/>
    </source>
</evidence>
<dbReference type="InterPro" id="IPR050344">
    <property type="entry name" value="Peptidase_M1_aminopeptidases"/>
</dbReference>
<keyword evidence="10" id="KW-0862">Zinc</keyword>
<dbReference type="InterPro" id="IPR026444">
    <property type="entry name" value="Secre_tail"/>
</dbReference>
<dbReference type="Proteomes" id="UP001595907">
    <property type="component" value="Unassembled WGS sequence"/>
</dbReference>
<evidence type="ECO:0000256" key="6">
    <source>
        <dbReference type="ARBA" id="ARBA00022438"/>
    </source>
</evidence>
<keyword evidence="8" id="KW-0479">Metal-binding</keyword>
<dbReference type="InterPro" id="IPR001930">
    <property type="entry name" value="Peptidase_M1"/>
</dbReference>
<dbReference type="RefSeq" id="WP_379708207.1">
    <property type="nucleotide sequence ID" value="NZ_JBHSCZ010000001.1"/>
</dbReference>
<evidence type="ECO:0000313" key="15">
    <source>
        <dbReference type="EMBL" id="MFC4262616.1"/>
    </source>
</evidence>
<dbReference type="Pfam" id="PF01433">
    <property type="entry name" value="Peptidase_M1"/>
    <property type="match status" value="1"/>
</dbReference>
<evidence type="ECO:0000256" key="5">
    <source>
        <dbReference type="ARBA" id="ARBA00015611"/>
    </source>
</evidence>
<dbReference type="NCBIfam" id="TIGR04183">
    <property type="entry name" value="Por_Secre_tail"/>
    <property type="match status" value="1"/>
</dbReference>
<evidence type="ECO:0000256" key="1">
    <source>
        <dbReference type="ARBA" id="ARBA00000098"/>
    </source>
</evidence>
<dbReference type="Gene3D" id="1.10.390.10">
    <property type="entry name" value="Neutral Protease Domain 2"/>
    <property type="match status" value="1"/>
</dbReference>
<feature type="domain" description="Peptidase M1 membrane alanine aminopeptidase" evidence="13">
    <location>
        <begin position="353"/>
        <end position="507"/>
    </location>
</feature>
<dbReference type="InterPro" id="IPR027268">
    <property type="entry name" value="Peptidase_M4/M1_CTD_sf"/>
</dbReference>
<feature type="chain" id="PRO_5046006073" description="Aminopeptidase N" evidence="12">
    <location>
        <begin position="20"/>
        <end position="808"/>
    </location>
</feature>
<keyword evidence="11" id="KW-0482">Metalloprotease</keyword>
<evidence type="ECO:0000313" key="16">
    <source>
        <dbReference type="Proteomes" id="UP001595907"/>
    </source>
</evidence>
<dbReference type="Gene3D" id="2.60.40.1730">
    <property type="entry name" value="tricorn interacting facor f3 domain"/>
    <property type="match status" value="1"/>
</dbReference>
<feature type="domain" description="Secretion system C-terminal sorting" evidence="14">
    <location>
        <begin position="735"/>
        <end position="797"/>
    </location>
</feature>
<dbReference type="PRINTS" id="PR00756">
    <property type="entry name" value="ALADIPTASE"/>
</dbReference>
<keyword evidence="12" id="KW-0732">Signal</keyword>
<organism evidence="15 16">
    <name type="scientific">Ferruginibacter yonginensis</name>
    <dbReference type="NCBI Taxonomy" id="1310416"/>
    <lineage>
        <taxon>Bacteria</taxon>
        <taxon>Pseudomonadati</taxon>
        <taxon>Bacteroidota</taxon>
        <taxon>Chitinophagia</taxon>
        <taxon>Chitinophagales</taxon>
        <taxon>Chitinophagaceae</taxon>
        <taxon>Ferruginibacter</taxon>
    </lineage>
</organism>
<dbReference type="SUPFAM" id="SSF55486">
    <property type="entry name" value="Metalloproteases ('zincins'), catalytic domain"/>
    <property type="match status" value="1"/>
</dbReference>
<dbReference type="InterPro" id="IPR042097">
    <property type="entry name" value="Aminopeptidase_N-like_N_sf"/>
</dbReference>
<accession>A0ABV8QS07</accession>
<evidence type="ECO:0000256" key="4">
    <source>
        <dbReference type="ARBA" id="ARBA00012564"/>
    </source>
</evidence>
<evidence type="ECO:0000259" key="14">
    <source>
        <dbReference type="Pfam" id="PF18962"/>
    </source>
</evidence>
<gene>
    <name evidence="15" type="ORF">ACFOWM_06995</name>
</gene>
<evidence type="ECO:0000256" key="3">
    <source>
        <dbReference type="ARBA" id="ARBA00010136"/>
    </source>
</evidence>
<evidence type="ECO:0000256" key="9">
    <source>
        <dbReference type="ARBA" id="ARBA00022801"/>
    </source>
</evidence>
<proteinExistence type="inferred from homology"/>
<comment type="similarity">
    <text evidence="3">Belongs to the peptidase M1 family.</text>
</comment>
<dbReference type="EMBL" id="JBHSCZ010000001">
    <property type="protein sequence ID" value="MFC4262616.1"/>
    <property type="molecule type" value="Genomic_DNA"/>
</dbReference>
<evidence type="ECO:0000256" key="11">
    <source>
        <dbReference type="ARBA" id="ARBA00023049"/>
    </source>
</evidence>
<reference evidence="16" key="1">
    <citation type="journal article" date="2019" name="Int. J. Syst. Evol. Microbiol.">
        <title>The Global Catalogue of Microorganisms (GCM) 10K type strain sequencing project: providing services to taxonomists for standard genome sequencing and annotation.</title>
        <authorList>
            <consortium name="The Broad Institute Genomics Platform"/>
            <consortium name="The Broad Institute Genome Sequencing Center for Infectious Disease"/>
            <person name="Wu L."/>
            <person name="Ma J."/>
        </authorList>
    </citation>
    <scope>NUCLEOTIDE SEQUENCE [LARGE SCALE GENOMIC DNA]</scope>
    <source>
        <strain evidence="16">CECT 8289</strain>
    </source>
</reference>
<dbReference type="PANTHER" id="PTHR11533:SF174">
    <property type="entry name" value="PUROMYCIN-SENSITIVE AMINOPEPTIDASE-RELATED"/>
    <property type="match status" value="1"/>
</dbReference>
<dbReference type="GO" id="GO:0004177">
    <property type="term" value="F:aminopeptidase activity"/>
    <property type="evidence" value="ECO:0007669"/>
    <property type="project" value="UniProtKB-KW"/>
</dbReference>
<evidence type="ECO:0000256" key="10">
    <source>
        <dbReference type="ARBA" id="ARBA00022833"/>
    </source>
</evidence>
<keyword evidence="9" id="KW-0378">Hydrolase</keyword>
<dbReference type="InterPro" id="IPR014782">
    <property type="entry name" value="Peptidase_M1_dom"/>
</dbReference>
<feature type="signal peptide" evidence="12">
    <location>
        <begin position="1"/>
        <end position="19"/>
    </location>
</feature>
<comment type="caution">
    <text evidence="15">The sequence shown here is derived from an EMBL/GenBank/DDBJ whole genome shotgun (WGS) entry which is preliminary data.</text>
</comment>
<keyword evidence="16" id="KW-1185">Reference proteome</keyword>
<dbReference type="SUPFAM" id="SSF63737">
    <property type="entry name" value="Leukotriene A4 hydrolase N-terminal domain"/>
    <property type="match status" value="1"/>
</dbReference>
<evidence type="ECO:0000256" key="12">
    <source>
        <dbReference type="SAM" id="SignalP"/>
    </source>
</evidence>
<evidence type="ECO:0000256" key="8">
    <source>
        <dbReference type="ARBA" id="ARBA00022723"/>
    </source>
</evidence>
<protein>
    <recommendedName>
        <fullName evidence="5">Aminopeptidase N</fullName>
        <ecNumber evidence="4">3.4.11.2</ecNumber>
    </recommendedName>
</protein>
<sequence length="808" mass="87895">MRKFYITIIFLCFYVVAFAQQSTNHITSTTIDKYARTTGSSGTGANIDVDNYQIWWRINPDSTAKGIKGVVTIKFKTTQVNVTAISFDLSSLLTVSQVLFRGAALPGGNITRTGDILNINLGTTIATIGTRDSVTISYSGVPQNGTAGGGGIGYQKTTDPNAGNYIYTLAESFEDRDWWPCKADMQDKADTIDISVNVPYRTNNALAANATDTFWVATNGTLVDSSFDISGTQANRNRTFKFLNRYPMATYLVSVCVAKYRRFYRGTINVNGFNMPVVYYLFAGKTTAIYNTILASMDKVTELVQAFGNKFGNYGFVDPAKGGKHGFYEGLGTFGGMEHQTFSGISTNSLNSLGLLAHELAHQWFGDKVSFSTWSDLWLAEGFAKYSESLAAELVTGMGYTPYADRNGVKGVAINNANRTTSTYIPPASATNSDLIWGTGSTYASTIYNRGAMVVSMLRTMSGDAKFFQALTNYQTDPALEFKSASTDNLKQHFNNVLGVDLTEFFNDNIYGTGNAVYNIGYQLFGTGNKNIGLTVLSQTKNPVTSPVTYFNNPIVVHLKGSLASQDTTIVFYDWGGGNLSKAGTSAGIEAPIAGNKLFYTLSFTPTTFAFDDSARTMSTGSMSIVTTLDLQILDFAVRQHNTFNDAILTLDDNTINAPVYLQRSTDGVNFEQLGQMLLQNSNGSIKRYAFNDLMPLLTNNYYRATYNNASGVTIYSKIVKIGGFNNGGFAVLNNPVKALLQIKTISALGKAIQFAVYDATGKQILLKAVENAGNITDINLPNLSPGMYFVKISTNGLAAENLKFLVK</sequence>
<keyword evidence="6 15" id="KW-0031">Aminopeptidase</keyword>
<evidence type="ECO:0000259" key="13">
    <source>
        <dbReference type="Pfam" id="PF01433"/>
    </source>
</evidence>
<dbReference type="PANTHER" id="PTHR11533">
    <property type="entry name" value="PROTEASE M1 ZINC METALLOPROTEASE"/>
    <property type="match status" value="1"/>
</dbReference>
<keyword evidence="7" id="KW-0645">Protease</keyword>
<dbReference type="EC" id="3.4.11.2" evidence="4"/>